<feature type="repeat" description="NHL" evidence="2">
    <location>
        <begin position="170"/>
        <end position="210"/>
    </location>
</feature>
<sequence length="1236" mass="136889">MTHPSKRLKNLSPEEIATLFLSEFASSTTSKEARAFLGAFREKVSASDFPPERMDDAKKVLKSLNDLFVVETPEPFCRKVEGGLKPSPPSGMTWAPDGGLIIADDFNHRIQVYDANHSLKIQFGSKGKNPGEFQYPKGIALDPAGHLYVADGWNHRVQKFDLEGNFIGAFGEFGEGPGQMNEPWDVLVDSTGRIVVVERYNHRLQFFDSDGNSLGWTGQRATVFEDQLAFIYETSAALAPRPALEFPTCLDEDSLGNFFLTDSANHRILKFDSEWNLIKSFGSQGDRPGQFQYPLSLSIDDGGLLYVADLNNNRIQKFTGEGVFIEAFSEGQGGAALKMPGLVLAGKDGALVIALTLDATLHRFQSPTLTSDKTYQALSALQPDSAEIRLSHSHHLEDSGHREAALNLCQQTLDLTATKPLSKEAETLPATWSNLASKVESTEPLLGTLIQLGLIHANRRGHLLKQFQEWTDFLPSYCGRLVEEQNNILNHNEDPLEFDRELFNMKSQDKALFRSTRLAMVEYRESVARLENAFRETLLLPLEDPFLIPLMAQIKQEFEDVGELLVQLLKRKEQSETFLIKTLQDERGAQEHWAEFVANHSISNRISEQVRQLIVEFLAHARLLDTAAKRFSNCKPVTETLRSTLWNEGTVNLFGQVLLGFQEDPDLVAHMQGIFMGLLDGWKTQTENDGPPVASFSTEDIAAFEFDREELSPAELTRSYRIGGSPIKIQPDGVLLGGELYPVGLVAGKESDVGAKLESILQNQSVYSEKIIDVLKQSGDLRKQKLELETRLHSVDVRDKATPVQIGNNVRVIDFQINLLQRMNQTLAVNEMNNLVRLVIGAALLASTDAGKAILAGLDLPSSINKLVQSELQQLHQLKQEWKEVGLFHAGLQGRLAGISNELEPEKVKEIEALQNQVAKSDFNYLQKTATVYRQANLTGLLQKLDDALNPEATAESAPTFSHYVGSFGHADSGFLYPFGAAHLKNGELLATDNKKHCVMRFSSEGVYQGNFGRFGNGPGALNSPFGIAVSPDQTVYVADNGNRRITAFDANGHFLNSLGNTGPEENRIGLAYSVAVDSENNVWVPDTEKNRIQVFSSSGELQKVFGKENDTATDLDNPTAVCPLDDGGFIVSDRSEYILKRFDKDGGLVTSVDTTQATLGEAYSLVHHPDHGLFVSDTFNCQILCLDLDLNVKWVHNQTGRRGGQVFRIGGLSISNNQLFVADYDNIRVQVFDLI</sequence>
<reference evidence="3 4" key="1">
    <citation type="submission" date="2020-02" db="EMBL/GenBank/DDBJ databases">
        <title>Genomic and physiological characterization of two novel Nitrospinaceae genera.</title>
        <authorList>
            <person name="Mueller A.J."/>
            <person name="Jung M.-Y."/>
            <person name="Strachan C.R."/>
            <person name="Herbold C.W."/>
            <person name="Kirkegaard R.H."/>
            <person name="Daims H."/>
        </authorList>
    </citation>
    <scope>NUCLEOTIDE SEQUENCE [LARGE SCALE GENOMIC DNA]</scope>
    <source>
        <strain evidence="3">EB</strain>
    </source>
</reference>
<dbReference type="Gene3D" id="2.120.10.30">
    <property type="entry name" value="TolB, C-terminal domain"/>
    <property type="match status" value="3"/>
</dbReference>
<dbReference type="PROSITE" id="PS51125">
    <property type="entry name" value="NHL"/>
    <property type="match status" value="5"/>
</dbReference>
<feature type="repeat" description="NHL" evidence="2">
    <location>
        <begin position="278"/>
        <end position="321"/>
    </location>
</feature>
<dbReference type="InterPro" id="IPR011042">
    <property type="entry name" value="6-blade_b-propeller_TolB-like"/>
</dbReference>
<dbReference type="CDD" id="cd05819">
    <property type="entry name" value="NHL"/>
    <property type="match status" value="2"/>
</dbReference>
<gene>
    <name evidence="3" type="ORF">G3M70_03475</name>
</gene>
<organism evidence="3 4">
    <name type="scientific">Candidatus Nitronauta litoralis</name>
    <dbReference type="NCBI Taxonomy" id="2705533"/>
    <lineage>
        <taxon>Bacteria</taxon>
        <taxon>Pseudomonadati</taxon>
        <taxon>Nitrospinota/Tectimicrobiota group</taxon>
        <taxon>Nitrospinota</taxon>
        <taxon>Nitrospinia</taxon>
        <taxon>Nitrospinales</taxon>
        <taxon>Nitrospinaceae</taxon>
        <taxon>Candidatus Nitronauta</taxon>
    </lineage>
</organism>
<feature type="repeat" description="NHL" evidence="2">
    <location>
        <begin position="120"/>
        <end position="163"/>
    </location>
</feature>
<keyword evidence="1" id="KW-0677">Repeat</keyword>
<proteinExistence type="predicted"/>
<dbReference type="SUPFAM" id="SSF101898">
    <property type="entry name" value="NHL repeat"/>
    <property type="match status" value="2"/>
</dbReference>
<accession>A0A7T0BU04</accession>
<evidence type="ECO:0000313" key="4">
    <source>
        <dbReference type="Proteomes" id="UP000594688"/>
    </source>
</evidence>
<protein>
    <recommendedName>
        <fullName evidence="5">NHL repeat-containing protein</fullName>
    </recommendedName>
</protein>
<dbReference type="EMBL" id="CP048685">
    <property type="protein sequence ID" value="QPJ60999.1"/>
    <property type="molecule type" value="Genomic_DNA"/>
</dbReference>
<name>A0A7T0BU04_9BACT</name>
<dbReference type="GO" id="GO:0061630">
    <property type="term" value="F:ubiquitin protein ligase activity"/>
    <property type="evidence" value="ECO:0007669"/>
    <property type="project" value="TreeGrafter"/>
</dbReference>
<feature type="repeat" description="NHL" evidence="2">
    <location>
        <begin position="1074"/>
        <end position="1099"/>
    </location>
</feature>
<dbReference type="PANTHER" id="PTHR24104:SF25">
    <property type="entry name" value="PROTEIN LIN-41"/>
    <property type="match status" value="1"/>
</dbReference>
<evidence type="ECO:0008006" key="5">
    <source>
        <dbReference type="Google" id="ProtNLM"/>
    </source>
</evidence>
<dbReference type="InterPro" id="IPR001258">
    <property type="entry name" value="NHL_repeat"/>
</dbReference>
<dbReference type="PANTHER" id="PTHR24104">
    <property type="entry name" value="E3 UBIQUITIN-PROTEIN LIGASE NHLRC1-RELATED"/>
    <property type="match status" value="1"/>
</dbReference>
<dbReference type="KEGG" id="nli:G3M70_03475"/>
<feature type="repeat" description="NHL" evidence="2">
    <location>
        <begin position="1009"/>
        <end position="1052"/>
    </location>
</feature>
<dbReference type="GO" id="GO:0043161">
    <property type="term" value="P:proteasome-mediated ubiquitin-dependent protein catabolic process"/>
    <property type="evidence" value="ECO:0007669"/>
    <property type="project" value="TreeGrafter"/>
</dbReference>
<dbReference type="InterPro" id="IPR050952">
    <property type="entry name" value="TRIM-NHL_E3_ligases"/>
</dbReference>
<dbReference type="GO" id="GO:0000209">
    <property type="term" value="P:protein polyubiquitination"/>
    <property type="evidence" value="ECO:0007669"/>
    <property type="project" value="TreeGrafter"/>
</dbReference>
<dbReference type="Pfam" id="PF01436">
    <property type="entry name" value="NHL"/>
    <property type="match status" value="3"/>
</dbReference>
<evidence type="ECO:0000256" key="1">
    <source>
        <dbReference type="ARBA" id="ARBA00022737"/>
    </source>
</evidence>
<dbReference type="AlphaFoldDB" id="A0A7T0BU04"/>
<evidence type="ECO:0000313" key="3">
    <source>
        <dbReference type="EMBL" id="QPJ60999.1"/>
    </source>
</evidence>
<dbReference type="GO" id="GO:0008270">
    <property type="term" value="F:zinc ion binding"/>
    <property type="evidence" value="ECO:0007669"/>
    <property type="project" value="UniProtKB-KW"/>
</dbReference>
<evidence type="ECO:0000256" key="2">
    <source>
        <dbReference type="PROSITE-ProRule" id="PRU00504"/>
    </source>
</evidence>
<dbReference type="Proteomes" id="UP000594688">
    <property type="component" value="Chromosome"/>
</dbReference>